<gene>
    <name evidence="3" type="ORF">OSB04_un001027</name>
</gene>
<evidence type="ECO:0000259" key="2">
    <source>
        <dbReference type="PROSITE" id="PS50878"/>
    </source>
</evidence>
<dbReference type="GO" id="GO:0003824">
    <property type="term" value="F:catalytic activity"/>
    <property type="evidence" value="ECO:0007669"/>
    <property type="project" value="InterPro"/>
</dbReference>
<dbReference type="SUPFAM" id="SSF56219">
    <property type="entry name" value="DNase I-like"/>
    <property type="match status" value="1"/>
</dbReference>
<evidence type="ECO:0000313" key="4">
    <source>
        <dbReference type="Proteomes" id="UP001172457"/>
    </source>
</evidence>
<dbReference type="InterPro" id="IPR000477">
    <property type="entry name" value="RT_dom"/>
</dbReference>
<accession>A0AA38SGV2</accession>
<dbReference type="PROSITE" id="PS50878">
    <property type="entry name" value="RT_POL"/>
    <property type="match status" value="1"/>
</dbReference>
<dbReference type="CDD" id="cd01650">
    <property type="entry name" value="RT_nLTR_like"/>
    <property type="match status" value="1"/>
</dbReference>
<feature type="domain" description="Reverse transcriptase" evidence="2">
    <location>
        <begin position="937"/>
        <end position="1216"/>
    </location>
</feature>
<dbReference type="Pfam" id="PF03372">
    <property type="entry name" value="Exo_endo_phos"/>
    <property type="match status" value="1"/>
</dbReference>
<dbReference type="Pfam" id="PF00078">
    <property type="entry name" value="RVT_1"/>
    <property type="match status" value="1"/>
</dbReference>
<keyword evidence="4" id="KW-1185">Reference proteome</keyword>
<sequence>MDAMDQLIAPSPIADGNSARPSVFERLSTADDRLKFPEGFKSGKDFAEVVGRKHSDDSLSFFPLVDKAQSRVQIPVELATKVMNTHKSTLFGYFLGPRLQFPVVERYVKAVWGKFGFVEAMMNNNGIFFFKFNDVGGSKQVVEAGPLMIRGVPLFVSHWDPAKGLTKPIHNSCPLWVKLHNVPLVAFNKEGISRIASALGVPKQMDACTTSMCDKDWGRPGFAKVLIDVWAVGELKREVQVIIPSITGGADVSVGVRVEYIWEPTQCTHCLVFGHKVSSCAKAVVASSEKKKAAMTNVDDEGFTRVGRKEWRAKPGVARTDPGPSSAEVTDVVVPTPSVDVDSESHKTNVSQVNLEVVETEVVNANTPSPPLQTSSVAKDDDSNSKKLAKGTREGKEIKDIRAQKAPIKGILKNPNRFAALSTDASVKARGDVPAKGVVGSRRVCLSIAQMFNIAFWNIRGLNATDKQQEVKSFIRNNNLSLCAILETHIRVESLRGVCERTFGRWEWVSNQIHSDYGTRIIVAWNAADVDVMVLESHGQFMHCEVRIRGLDQVFFVSFVYGANRGLDRRQLWSGLRKFRAILGAKPWLIAGDFNCLLFPHDALGGISRRNGDMADFASCVEDVDVFDVRFSGIQYTWCQKPREEAGLKRKLDRILANVEFTNLFCDAGARFLPRAISDHSPGLIGFTGGTRTRKYGFKFDNFLALDPQFLSTVQQAWRVDIDGTFMFKLTSRLKLLKTPLRRLRSAYGNLSRRSVSLKDELDIAQLAADIDPGNVSLQSDVSRLREDYQKSCWIDISATRQRAKVKWLLEGDANTRYFHQVVAEKRHAQHLYSVCKADGVYVYDDDVAKAFIEHFVSISGTKDFAVVPDMPDFLFTNRLSIGDANHMIRPIQDSEIHDAMFSIGNDKAPGPDGFSSKFFKAAWSVIGQDVLVAIHNFFYRGRLAKELNHTLLCLLPKSTNATLVSDFRPIACCNVLYKCISKVIVERMKPYLDSIVSKTQSAFIPGRKITDNILMAHELVSGYQLDRGPPRCAFKIDLRKAYDMVSWEYLLGMLNGLGFHPTLVKWIKEMITTPSFSIALNGESHGFFQGQRGIRQGDPLSPYLFTIVMEGFSMLFNQCIQEAAAFGYHHGCEVFGISHLCFADDLFVFTKGDVASVEVLKKTLDLFAKRSGLSPNLQKSDVFFGNVAPDVQSAIIQCLPFRSGNFPIRYLGVPLSPVSLKMADYGVLVTKVKLRLQNWKTKFLSFGGRKQLIISVLQSLQLYWMGVFVFPSGVIHELESLFRDFLWAQGESSRGRCKVAWSLVCRPTECGGLGFRRLAAWNRALISRNLWAIVSNRDCLWVKWVRQISLRDMIFWSARKTNRWSWVLRKMMGIREEMRRYVSVRIGNGLTTNAWEDSWLQCGPLSEFVSHRFIHAADFSVNTTVHQLITEFSDGWPINWMERYPILSSAELPTITDGVDDVTCWNASVNGDGVFSVQRAYQAFVGQYPMVTWANSVWFKGHIPKHSFCLWTACLFRLPTQDRIAEWKHDPPDLRCSLCGIVRDSHNHLFFECTFSRQIWLQVMAKLDWNGFPCSWDAIMAILSDSVVAPRQLERRLALAASIYVVWCERNRRLFSNDSKPIPYLVKLILDCVFDRIAWKRRKKGINPAMLLKTEKRH</sequence>
<comment type="caution">
    <text evidence="3">The sequence shown here is derived from an EMBL/GenBank/DDBJ whole genome shotgun (WGS) entry which is preliminary data.</text>
</comment>
<dbReference type="EMBL" id="JARYMX010000117">
    <property type="protein sequence ID" value="KAJ9535816.1"/>
    <property type="molecule type" value="Genomic_DNA"/>
</dbReference>
<dbReference type="Proteomes" id="UP001172457">
    <property type="component" value="Unassembled WGS sequence"/>
</dbReference>
<protein>
    <recommendedName>
        <fullName evidence="2">Reverse transcriptase domain-containing protein</fullName>
    </recommendedName>
</protein>
<reference evidence="3" key="1">
    <citation type="submission" date="2023-03" db="EMBL/GenBank/DDBJ databases">
        <title>Chromosome-scale reference genome and RAD-based genetic map of yellow starthistle (Centaurea solstitialis) reveal putative structural variation and QTLs associated with invader traits.</title>
        <authorList>
            <person name="Reatini B."/>
            <person name="Cang F.A."/>
            <person name="Jiang Q."/>
            <person name="Mckibben M.T.W."/>
            <person name="Barker M.S."/>
            <person name="Rieseberg L.H."/>
            <person name="Dlugosch K.M."/>
        </authorList>
    </citation>
    <scope>NUCLEOTIDE SEQUENCE</scope>
    <source>
        <strain evidence="3">CAN-66</strain>
        <tissue evidence="3">Leaf</tissue>
    </source>
</reference>
<proteinExistence type="predicted"/>
<organism evidence="3 4">
    <name type="scientific">Centaurea solstitialis</name>
    <name type="common">yellow star-thistle</name>
    <dbReference type="NCBI Taxonomy" id="347529"/>
    <lineage>
        <taxon>Eukaryota</taxon>
        <taxon>Viridiplantae</taxon>
        <taxon>Streptophyta</taxon>
        <taxon>Embryophyta</taxon>
        <taxon>Tracheophyta</taxon>
        <taxon>Spermatophyta</taxon>
        <taxon>Magnoliopsida</taxon>
        <taxon>eudicotyledons</taxon>
        <taxon>Gunneridae</taxon>
        <taxon>Pentapetalae</taxon>
        <taxon>asterids</taxon>
        <taxon>campanulids</taxon>
        <taxon>Asterales</taxon>
        <taxon>Asteraceae</taxon>
        <taxon>Carduoideae</taxon>
        <taxon>Cardueae</taxon>
        <taxon>Centaureinae</taxon>
        <taxon>Centaurea</taxon>
    </lineage>
</organism>
<dbReference type="InterPro" id="IPR025558">
    <property type="entry name" value="DUF4283"/>
</dbReference>
<dbReference type="PANTHER" id="PTHR33116:SF84">
    <property type="entry name" value="RNA-DIRECTED DNA POLYMERASE"/>
    <property type="match status" value="1"/>
</dbReference>
<evidence type="ECO:0000313" key="3">
    <source>
        <dbReference type="EMBL" id="KAJ9535816.1"/>
    </source>
</evidence>
<dbReference type="Pfam" id="PF14111">
    <property type="entry name" value="DUF4283"/>
    <property type="match status" value="1"/>
</dbReference>
<dbReference type="InterPro" id="IPR005135">
    <property type="entry name" value="Endo/exonuclease/phosphatase"/>
</dbReference>
<dbReference type="PANTHER" id="PTHR33116">
    <property type="entry name" value="REVERSE TRANSCRIPTASE ZINC-BINDING DOMAIN-CONTAINING PROTEIN-RELATED-RELATED"/>
    <property type="match status" value="1"/>
</dbReference>
<name>A0AA38SGV2_9ASTR</name>
<dbReference type="InterPro" id="IPR026960">
    <property type="entry name" value="RVT-Znf"/>
</dbReference>
<dbReference type="SUPFAM" id="SSF56672">
    <property type="entry name" value="DNA/RNA polymerases"/>
    <property type="match status" value="1"/>
</dbReference>
<dbReference type="InterPro" id="IPR036691">
    <property type="entry name" value="Endo/exonu/phosph_ase_sf"/>
</dbReference>
<dbReference type="Pfam" id="PF13966">
    <property type="entry name" value="zf-RVT"/>
    <property type="match status" value="1"/>
</dbReference>
<feature type="region of interest" description="Disordered" evidence="1">
    <location>
        <begin position="365"/>
        <end position="397"/>
    </location>
</feature>
<feature type="compositionally biased region" description="Basic and acidic residues" evidence="1">
    <location>
        <begin position="378"/>
        <end position="397"/>
    </location>
</feature>
<dbReference type="InterPro" id="IPR043502">
    <property type="entry name" value="DNA/RNA_pol_sf"/>
</dbReference>
<evidence type="ECO:0000256" key="1">
    <source>
        <dbReference type="SAM" id="MobiDB-lite"/>
    </source>
</evidence>
<dbReference type="Gene3D" id="3.60.10.10">
    <property type="entry name" value="Endonuclease/exonuclease/phosphatase"/>
    <property type="match status" value="1"/>
</dbReference>